<evidence type="ECO:0000259" key="1">
    <source>
        <dbReference type="SMART" id="SM00460"/>
    </source>
</evidence>
<sequence>MVALLVAACSSKGEQKEVLFPSDVVRSAEKALQEKVDYLGIPAPVFGDNLSDNELAAMKWIYAYSYAPDIIDQTPEFHLENIRIALKAREELPWGKEVPLEQWRAFVLPLRINNEILDNFRVAYYEELRDLVKDMTMEQAVLELNHWTHQHITYAPSDGRTSSPLATLRNALGRCGEQSTFFAAVLRTVGIPARQVYTPRWAHTDDNHAWVEAWVDGTWHYMGASEPAPVLDNAWFDAPVMRAMLLHTRAFGPYSGEEEWLGEDKCMTELNVSENYIPTAPAMVKVMGKDGKPAEGVKVTFRIYNYSDLYPAVTRTTNRLGEASVKLGYGDIVVVASRNPEEMAMGLLSNKEGGGTIELTLDTWENIPAEQHLRITPPVERIPDKGITEEMEAANNARMTENNAIRNAYTETFPTEESAKALADELKLSGDARNKLITLYPNTRGYHKEITDFLRAAANHDKATEAVLLLASLMEKDLHDVDIQVLNDALERNLSPEQWKDADLICPRVMLEHLYPVEDQLSAAVKELADTIQWEQRSIAERAKAIATTVEGFKIDELYNPNRIVMSPASVWTYKMGDTRSLTVLVVRLLRTAGISAKYDTANGVIVYKDEQGKTQILPFLQKNEKEVVSADCALRLSYKSEGYLKTPKYETNFSVGYVDNDGQLTTYGFDWQTPYNEVSGASLLYDKNYIITGTRLADGTVLLGFRKQTCGEISPLIFDRDEMAVSVIGNLNAEALYYDLATQAEKSIISTTGRGYYVLVIGRAHHEPTDHILRDMQALVNKEGKLPLPTIVLANAPTPELQALLPQATWGKDTQGIEQTIMTGNELGSRIDKPLVVIADTFNRVVFMSQGYTIGIGERLAQVVAEI</sequence>
<dbReference type="Gene3D" id="3.10.620.30">
    <property type="match status" value="1"/>
</dbReference>
<dbReference type="SMART" id="SM00460">
    <property type="entry name" value="TGc"/>
    <property type="match status" value="1"/>
</dbReference>
<proteinExistence type="predicted"/>
<name>A0A4Y8WNB7_9PORP</name>
<dbReference type="PANTHER" id="PTHR35532">
    <property type="entry name" value="SIMILAR TO POLYHYDROXYALKANOATE DEPOLYMERASE"/>
    <property type="match status" value="1"/>
</dbReference>
<dbReference type="EMBL" id="SPNC01000107">
    <property type="protein sequence ID" value="TFH94567.1"/>
    <property type="molecule type" value="Genomic_DNA"/>
</dbReference>
<comment type="caution">
    <text evidence="2">The sequence shown here is derived from an EMBL/GenBank/DDBJ whole genome shotgun (WGS) entry which is preliminary data.</text>
</comment>
<dbReference type="Gene3D" id="2.60.40.1120">
    <property type="entry name" value="Carboxypeptidase-like, regulatory domain"/>
    <property type="match status" value="1"/>
</dbReference>
<organism evidence="2 3">
    <name type="scientific">Porphyromonas levii</name>
    <dbReference type="NCBI Taxonomy" id="28114"/>
    <lineage>
        <taxon>Bacteria</taxon>
        <taxon>Pseudomonadati</taxon>
        <taxon>Bacteroidota</taxon>
        <taxon>Bacteroidia</taxon>
        <taxon>Bacteroidales</taxon>
        <taxon>Porphyromonadaceae</taxon>
        <taxon>Porphyromonas</taxon>
    </lineage>
</organism>
<dbReference type="OrthoDB" id="9787782at2"/>
<protein>
    <submittedName>
        <fullName evidence="2">Transglutaminase domain-containing protein</fullName>
    </submittedName>
</protein>
<dbReference type="InterPro" id="IPR038765">
    <property type="entry name" value="Papain-like_cys_pep_sf"/>
</dbReference>
<dbReference type="STRING" id="1122973.GCA_000379925_01824"/>
<reference evidence="2 3" key="1">
    <citation type="submission" date="2019-03" db="EMBL/GenBank/DDBJ databases">
        <title>Porphyromonas levii Isolated from the Uterus of Dairy Cows.</title>
        <authorList>
            <person name="Francis A.M."/>
        </authorList>
    </citation>
    <scope>NUCLEOTIDE SEQUENCE [LARGE SCALE GENOMIC DNA]</scope>
    <source>
        <strain evidence="2 3">AF5678</strain>
    </source>
</reference>
<dbReference type="PANTHER" id="PTHR35532:SF5">
    <property type="entry name" value="CARBOHYDRATE-BINDING DOMAIN-CONTAINING PROTEIN"/>
    <property type="match status" value="1"/>
</dbReference>
<dbReference type="Proteomes" id="UP000297225">
    <property type="component" value="Unassembled WGS sequence"/>
</dbReference>
<evidence type="ECO:0000313" key="3">
    <source>
        <dbReference type="Proteomes" id="UP000297225"/>
    </source>
</evidence>
<feature type="domain" description="Transglutaminase-like" evidence="1">
    <location>
        <begin position="167"/>
        <end position="226"/>
    </location>
</feature>
<evidence type="ECO:0000313" key="2">
    <source>
        <dbReference type="EMBL" id="TFH94567.1"/>
    </source>
</evidence>
<accession>A0A4Y8WNB7</accession>
<dbReference type="AlphaFoldDB" id="A0A4Y8WNB7"/>
<dbReference type="SUPFAM" id="SSF54001">
    <property type="entry name" value="Cysteine proteinases"/>
    <property type="match status" value="1"/>
</dbReference>
<dbReference type="Pfam" id="PF01841">
    <property type="entry name" value="Transglut_core"/>
    <property type="match status" value="1"/>
</dbReference>
<dbReference type="InterPro" id="IPR002931">
    <property type="entry name" value="Transglutaminase-like"/>
</dbReference>
<gene>
    <name evidence="2" type="ORF">E4P47_06940</name>
</gene>
<keyword evidence="3" id="KW-1185">Reference proteome</keyword>